<evidence type="ECO:0000313" key="21">
    <source>
        <dbReference type="Proteomes" id="UP000608345"/>
    </source>
</evidence>
<evidence type="ECO:0000256" key="14">
    <source>
        <dbReference type="ARBA" id="ARBA00049229"/>
    </source>
</evidence>
<dbReference type="Proteomes" id="UP000608345">
    <property type="component" value="Unassembled WGS sequence"/>
</dbReference>
<dbReference type="EC" id="2.6.1.42" evidence="18"/>
<comment type="pathway">
    <text evidence="4 19">Amino-acid biosynthesis; L-valine biosynthesis; L-valine from pyruvate: step 4/4.</text>
</comment>
<evidence type="ECO:0000313" key="20">
    <source>
        <dbReference type="EMBL" id="GGW88518.1"/>
    </source>
</evidence>
<evidence type="ECO:0000256" key="13">
    <source>
        <dbReference type="ARBA" id="ARBA00048798"/>
    </source>
</evidence>
<evidence type="ECO:0000256" key="9">
    <source>
        <dbReference type="ARBA" id="ARBA00022679"/>
    </source>
</evidence>
<keyword evidence="21" id="KW-1185">Reference proteome</keyword>
<evidence type="ECO:0000256" key="12">
    <source>
        <dbReference type="ARBA" id="ARBA00048212"/>
    </source>
</evidence>
<dbReference type="InterPro" id="IPR005786">
    <property type="entry name" value="B_amino_transII"/>
</dbReference>
<feature type="modified residue" description="N6-(pyridoxal phosphate)lysine" evidence="15">
    <location>
        <position position="206"/>
    </location>
</feature>
<reference evidence="20" key="1">
    <citation type="journal article" date="2014" name="Int. J. Syst. Evol. Microbiol.">
        <title>Complete genome sequence of Corynebacterium casei LMG S-19264T (=DSM 44701T), isolated from a smear-ripened cheese.</title>
        <authorList>
            <consortium name="US DOE Joint Genome Institute (JGI-PGF)"/>
            <person name="Walter F."/>
            <person name="Albersmeier A."/>
            <person name="Kalinowski J."/>
            <person name="Ruckert C."/>
        </authorList>
    </citation>
    <scope>NUCLEOTIDE SEQUENCE</scope>
    <source>
        <strain evidence="20">KCTC 23732</strain>
    </source>
</reference>
<dbReference type="PIRSF" id="PIRSF006468">
    <property type="entry name" value="BCAT1"/>
    <property type="match status" value="1"/>
</dbReference>
<evidence type="ECO:0000256" key="4">
    <source>
        <dbReference type="ARBA" id="ARBA00004931"/>
    </source>
</evidence>
<dbReference type="SUPFAM" id="SSF56752">
    <property type="entry name" value="D-aminoacid aminotransferase-like PLP-dependent enzymes"/>
    <property type="match status" value="1"/>
</dbReference>
<evidence type="ECO:0000256" key="16">
    <source>
        <dbReference type="RuleBase" id="RU004106"/>
    </source>
</evidence>
<comment type="pathway">
    <text evidence="5 19">Amino-acid biosynthesis; L-leucine biosynthesis; L-leucine from 3-methyl-2-oxobutanoate: step 4/4.</text>
</comment>
<dbReference type="NCBIfam" id="TIGR01123">
    <property type="entry name" value="ilvE_II"/>
    <property type="match status" value="1"/>
</dbReference>
<dbReference type="InterPro" id="IPR043132">
    <property type="entry name" value="BCAT-like_C"/>
</dbReference>
<dbReference type="GO" id="GO:0004084">
    <property type="term" value="F:branched-chain-amino-acid transaminase activity"/>
    <property type="evidence" value="ECO:0007669"/>
    <property type="project" value="UniProtKB-EC"/>
</dbReference>
<keyword evidence="9 18" id="KW-0808">Transferase</keyword>
<dbReference type="Gene3D" id="3.30.470.10">
    <property type="match status" value="1"/>
</dbReference>
<dbReference type="GO" id="GO:0008652">
    <property type="term" value="P:amino acid biosynthetic process"/>
    <property type="evidence" value="ECO:0007669"/>
    <property type="project" value="UniProtKB-KW"/>
</dbReference>
<evidence type="ECO:0000256" key="17">
    <source>
        <dbReference type="RuleBase" id="RU004516"/>
    </source>
</evidence>
<dbReference type="Gene3D" id="3.20.10.10">
    <property type="entry name" value="D-amino Acid Aminotransferase, subunit A, domain 2"/>
    <property type="match status" value="1"/>
</dbReference>
<evidence type="ECO:0000256" key="18">
    <source>
        <dbReference type="RuleBase" id="RU004517"/>
    </source>
</evidence>
<dbReference type="InterPro" id="IPR018300">
    <property type="entry name" value="Aminotrans_IV_CS"/>
</dbReference>
<evidence type="ECO:0000256" key="1">
    <source>
        <dbReference type="ARBA" id="ARBA00001933"/>
    </source>
</evidence>
<dbReference type="Pfam" id="PF01063">
    <property type="entry name" value="Aminotran_4"/>
    <property type="match status" value="1"/>
</dbReference>
<keyword evidence="8 18" id="KW-0028">Amino-acid biosynthesis</keyword>
<dbReference type="NCBIfam" id="NF009897">
    <property type="entry name" value="PRK13357.1"/>
    <property type="match status" value="1"/>
</dbReference>
<dbReference type="InterPro" id="IPR043131">
    <property type="entry name" value="BCAT-like_N"/>
</dbReference>
<evidence type="ECO:0000256" key="2">
    <source>
        <dbReference type="ARBA" id="ARBA00003109"/>
    </source>
</evidence>
<dbReference type="InterPro" id="IPR036038">
    <property type="entry name" value="Aminotransferase-like"/>
</dbReference>
<comment type="caution">
    <text evidence="20">The sequence shown here is derived from an EMBL/GenBank/DDBJ whole genome shotgun (WGS) entry which is preliminary data.</text>
</comment>
<comment type="pathway">
    <text evidence="3 19">Amino-acid biosynthesis; L-isoleucine biosynthesis; L-isoleucine from 2-oxobutanoate: step 4/4.</text>
</comment>
<keyword evidence="7 18" id="KW-0032">Aminotransferase</keyword>
<name>A0A918JLQ9_9BURK</name>
<dbReference type="InterPro" id="IPR001544">
    <property type="entry name" value="Aminotrans_IV"/>
</dbReference>
<reference evidence="20" key="2">
    <citation type="submission" date="2020-09" db="EMBL/GenBank/DDBJ databases">
        <authorList>
            <person name="Sun Q."/>
            <person name="Kim S."/>
        </authorList>
    </citation>
    <scope>NUCLEOTIDE SEQUENCE</scope>
    <source>
        <strain evidence="20">KCTC 23732</strain>
    </source>
</reference>
<comment type="catalytic activity">
    <reaction evidence="13 18">
        <text>L-isoleucine + 2-oxoglutarate = (S)-3-methyl-2-oxopentanoate + L-glutamate</text>
        <dbReference type="Rhea" id="RHEA:24801"/>
        <dbReference type="ChEBI" id="CHEBI:16810"/>
        <dbReference type="ChEBI" id="CHEBI:29985"/>
        <dbReference type="ChEBI" id="CHEBI:35146"/>
        <dbReference type="ChEBI" id="CHEBI:58045"/>
        <dbReference type="EC" id="2.6.1.42"/>
    </reaction>
</comment>
<organism evidence="20 21">
    <name type="scientific">Advenella faeciporci</name>
    <dbReference type="NCBI Taxonomy" id="797535"/>
    <lineage>
        <taxon>Bacteria</taxon>
        <taxon>Pseudomonadati</taxon>
        <taxon>Pseudomonadota</taxon>
        <taxon>Betaproteobacteria</taxon>
        <taxon>Burkholderiales</taxon>
        <taxon>Alcaligenaceae</taxon>
    </lineage>
</organism>
<evidence type="ECO:0000256" key="8">
    <source>
        <dbReference type="ARBA" id="ARBA00022605"/>
    </source>
</evidence>
<comment type="catalytic activity">
    <reaction evidence="12 18">
        <text>L-valine + 2-oxoglutarate = 3-methyl-2-oxobutanoate + L-glutamate</text>
        <dbReference type="Rhea" id="RHEA:24813"/>
        <dbReference type="ChEBI" id="CHEBI:11851"/>
        <dbReference type="ChEBI" id="CHEBI:16810"/>
        <dbReference type="ChEBI" id="CHEBI:29985"/>
        <dbReference type="ChEBI" id="CHEBI:57762"/>
        <dbReference type="EC" id="2.6.1.42"/>
    </reaction>
</comment>
<keyword evidence="11 18" id="KW-0100">Branched-chain amino acid biosynthesis</keyword>
<dbReference type="PANTHER" id="PTHR11825:SF44">
    <property type="entry name" value="BRANCHED-CHAIN-AMINO-ACID AMINOTRANSFERASE"/>
    <property type="match status" value="1"/>
</dbReference>
<evidence type="ECO:0000256" key="10">
    <source>
        <dbReference type="ARBA" id="ARBA00022898"/>
    </source>
</evidence>
<comment type="function">
    <text evidence="2">Acts on leucine, isoleucine and valine.</text>
</comment>
<comment type="cofactor">
    <cofactor evidence="1 17">
        <name>pyridoxal 5'-phosphate</name>
        <dbReference type="ChEBI" id="CHEBI:597326"/>
    </cofactor>
</comment>
<dbReference type="CDD" id="cd01557">
    <property type="entry name" value="BCAT_beta_family"/>
    <property type="match status" value="1"/>
</dbReference>
<dbReference type="GO" id="GO:0009082">
    <property type="term" value="P:branched-chain amino acid biosynthetic process"/>
    <property type="evidence" value="ECO:0007669"/>
    <property type="project" value="UniProtKB-KW"/>
</dbReference>
<gene>
    <name evidence="20" type="primary">ilvE</name>
    <name evidence="20" type="ORF">GCM10011450_18270</name>
</gene>
<comment type="catalytic activity">
    <reaction evidence="14 18">
        <text>L-leucine + 2-oxoglutarate = 4-methyl-2-oxopentanoate + L-glutamate</text>
        <dbReference type="Rhea" id="RHEA:18321"/>
        <dbReference type="ChEBI" id="CHEBI:16810"/>
        <dbReference type="ChEBI" id="CHEBI:17865"/>
        <dbReference type="ChEBI" id="CHEBI:29985"/>
        <dbReference type="ChEBI" id="CHEBI:57427"/>
        <dbReference type="EC" id="2.6.1.42"/>
    </reaction>
</comment>
<dbReference type="EMBL" id="BMYS01000012">
    <property type="protein sequence ID" value="GGW88518.1"/>
    <property type="molecule type" value="Genomic_DNA"/>
</dbReference>
<dbReference type="PANTHER" id="PTHR11825">
    <property type="entry name" value="SUBGROUP IIII AMINOTRANSFERASE"/>
    <property type="match status" value="1"/>
</dbReference>
<dbReference type="InterPro" id="IPR033939">
    <property type="entry name" value="BCAT_family"/>
</dbReference>
<dbReference type="RefSeq" id="WP_189385182.1">
    <property type="nucleotide sequence ID" value="NZ_BAABFY010000047.1"/>
</dbReference>
<accession>A0A918JLQ9</accession>
<evidence type="ECO:0000256" key="7">
    <source>
        <dbReference type="ARBA" id="ARBA00022576"/>
    </source>
</evidence>
<sequence length="367" mass="40172">MNTTSANQVEFTINRNANPLPEAERNAILQNPGFGKYFTDHMATIDWTREQGWHDARIVPYGPLQLDPAASVLHYAQEIFEGLKAYRHADGSVWTFRPEANALRFQLSARRLALPELPVDLFIESLKQLISVDKAWVPSAPETSAYIRPFMIANESFLGVRSAERAAYHVIVSPAGSYFAKGMQPISIWLASEFSRAGKGGTGEAKCGGNYAASLLPQQEAYANGCSQVLFLDAEEHTYLEELGGMNIFLVRKDGTLITPKPSGSILKGITRASLIQLAEDMGLKVEERKVALQEWRDGINSGEITEAFACGTAAVIAPISALKSKDFIIGDENAPAGKVTVALRNKLTGIQYGLEEDTHGWLTRLA</sequence>
<evidence type="ECO:0000256" key="15">
    <source>
        <dbReference type="PIRSR" id="PIRSR006468-1"/>
    </source>
</evidence>
<evidence type="ECO:0000256" key="19">
    <source>
        <dbReference type="RuleBase" id="RU004519"/>
    </source>
</evidence>
<evidence type="ECO:0000256" key="5">
    <source>
        <dbReference type="ARBA" id="ARBA00005072"/>
    </source>
</evidence>
<protein>
    <recommendedName>
        <fullName evidence="18">Branched-chain-amino-acid aminotransferase</fullName>
        <ecNumber evidence="18">2.6.1.42</ecNumber>
    </recommendedName>
</protein>
<dbReference type="AlphaFoldDB" id="A0A918JLQ9"/>
<evidence type="ECO:0000256" key="11">
    <source>
        <dbReference type="ARBA" id="ARBA00023304"/>
    </source>
</evidence>
<dbReference type="PROSITE" id="PS00770">
    <property type="entry name" value="AA_TRANSFER_CLASS_4"/>
    <property type="match status" value="1"/>
</dbReference>
<keyword evidence="10 17" id="KW-0663">Pyridoxal phosphate</keyword>
<proteinExistence type="inferred from homology"/>
<evidence type="ECO:0000256" key="3">
    <source>
        <dbReference type="ARBA" id="ARBA00004824"/>
    </source>
</evidence>
<evidence type="ECO:0000256" key="6">
    <source>
        <dbReference type="ARBA" id="ARBA00009320"/>
    </source>
</evidence>
<comment type="similarity">
    <text evidence="6 16">Belongs to the class-IV pyridoxal-phosphate-dependent aminotransferase family.</text>
</comment>